<dbReference type="RefSeq" id="WP_073152897.1">
    <property type="nucleotide sequence ID" value="NZ_FRAG01000070.1"/>
</dbReference>
<protein>
    <submittedName>
        <fullName evidence="1">Putative sporulation protein YyaC</fullName>
    </submittedName>
</protein>
<dbReference type="Pfam" id="PF06866">
    <property type="entry name" value="DUF1256"/>
    <property type="match status" value="1"/>
</dbReference>
<proteinExistence type="predicted"/>
<dbReference type="Proteomes" id="UP000184465">
    <property type="component" value="Unassembled WGS sequence"/>
</dbReference>
<evidence type="ECO:0000313" key="2">
    <source>
        <dbReference type="Proteomes" id="UP000184465"/>
    </source>
</evidence>
<keyword evidence="2" id="KW-1185">Reference proteome</keyword>
<name>A0A1M6SUE0_PARC5</name>
<dbReference type="NCBIfam" id="TIGR02841">
    <property type="entry name" value="spore_YyaC"/>
    <property type="match status" value="1"/>
</dbReference>
<evidence type="ECO:0000313" key="1">
    <source>
        <dbReference type="EMBL" id="SHK48250.1"/>
    </source>
</evidence>
<sequence length="190" mass="21440">MNELLIHIYDNSSVISIAKYIQSFIKENEKITIVCIGTDRIIPDSLGPMIGTMLSENILSNNIKIIGTLESPLHALNMKKRIKKEVDKDTLIIAIDANRGNRVGEIKIFNSSISPGKGFGKNLPEIGHISIIGTTWETREEIDIYDHKIRLGDIYKMAKTISSSLFLAINELRYNKSDRKDNESFSFLLD</sequence>
<dbReference type="AlphaFoldDB" id="A0A1M6SUE0"/>
<gene>
    <name evidence="1" type="ORF">SAMN02745912_03438</name>
</gene>
<organism evidence="1 2">
    <name type="scientific">Paramaledivibacter caminithermalis (strain DSM 15212 / CIP 107654 / DViRD3)</name>
    <name type="common">Clostridium caminithermale</name>
    <dbReference type="NCBI Taxonomy" id="1121301"/>
    <lineage>
        <taxon>Bacteria</taxon>
        <taxon>Bacillati</taxon>
        <taxon>Bacillota</taxon>
        <taxon>Clostridia</taxon>
        <taxon>Peptostreptococcales</taxon>
        <taxon>Caminicellaceae</taxon>
        <taxon>Paramaledivibacter</taxon>
    </lineage>
</organism>
<accession>A0A1M6SUE0</accession>
<dbReference type="STRING" id="1121301.SAMN02745912_03438"/>
<dbReference type="InterPro" id="IPR009665">
    <property type="entry name" value="YyaC"/>
</dbReference>
<dbReference type="EMBL" id="FRAG01000070">
    <property type="protein sequence ID" value="SHK48250.1"/>
    <property type="molecule type" value="Genomic_DNA"/>
</dbReference>
<reference evidence="1 2" key="1">
    <citation type="submission" date="2016-11" db="EMBL/GenBank/DDBJ databases">
        <authorList>
            <person name="Jaros S."/>
            <person name="Januszkiewicz K."/>
            <person name="Wedrychowicz H."/>
        </authorList>
    </citation>
    <scope>NUCLEOTIDE SEQUENCE [LARGE SCALE GENOMIC DNA]</scope>
    <source>
        <strain evidence="1 2">DSM 15212</strain>
    </source>
</reference>
<dbReference type="SUPFAM" id="SSF53163">
    <property type="entry name" value="HybD-like"/>
    <property type="match status" value="1"/>
</dbReference>
<dbReference type="InterPro" id="IPR023430">
    <property type="entry name" value="Pept_HybD-like_dom_sf"/>
</dbReference>
<dbReference type="OrthoDB" id="9815953at2"/>